<dbReference type="InterPro" id="IPR029058">
    <property type="entry name" value="AB_hydrolase_fold"/>
</dbReference>
<protein>
    <submittedName>
        <fullName evidence="3">Alpha/beta hydrolase</fullName>
    </submittedName>
</protein>
<dbReference type="SUPFAM" id="SSF53474">
    <property type="entry name" value="alpha/beta-Hydrolases"/>
    <property type="match status" value="1"/>
</dbReference>
<sequence length="259" mass="27070">MSVVGRRSVRRTKIEYGSAPSQFGHLYVPADGFDAAGPARLVVLVHGGSWSVEFGSTTQTAIARMLAERGAAVWNIEYRRVGEEGGGWPNTGRDVLDALGALDGPIRDLLPAGGVDFSSTAVVGHSAGGQLAVWAVGQLGARTATATITTVVAQAAVLDTVAAADRDSVRAFMGRPFSESPRRYADASPLLAPVVDAHVVAIHGETDDLIPIESSRRYVAAAIARGQSAEFLAVPGEGHDAFVDPRSACTRQTIRVLGI</sequence>
<proteinExistence type="predicted"/>
<feature type="domain" description="BD-FAE-like" evidence="2">
    <location>
        <begin position="35"/>
        <end position="217"/>
    </location>
</feature>
<keyword evidence="4" id="KW-1185">Reference proteome</keyword>
<comment type="caution">
    <text evidence="3">The sequence shown here is derived from an EMBL/GenBank/DDBJ whole genome shotgun (WGS) entry which is preliminary data.</text>
</comment>
<evidence type="ECO:0000259" key="2">
    <source>
        <dbReference type="Pfam" id="PF20434"/>
    </source>
</evidence>
<dbReference type="OrthoDB" id="255603at2"/>
<dbReference type="EMBL" id="NGFO01000020">
    <property type="protein sequence ID" value="OUC77540.1"/>
    <property type="molecule type" value="Genomic_DNA"/>
</dbReference>
<dbReference type="InterPro" id="IPR049492">
    <property type="entry name" value="BD-FAE-like_dom"/>
</dbReference>
<evidence type="ECO:0000313" key="4">
    <source>
        <dbReference type="Proteomes" id="UP000194632"/>
    </source>
</evidence>
<dbReference type="Gene3D" id="3.40.50.1820">
    <property type="entry name" value="alpha/beta hydrolase"/>
    <property type="match status" value="1"/>
</dbReference>
<dbReference type="Proteomes" id="UP000194632">
    <property type="component" value="Unassembled WGS sequence"/>
</dbReference>
<gene>
    <name evidence="3" type="ORF">CA982_16785</name>
</gene>
<dbReference type="RefSeq" id="WP_086536495.1">
    <property type="nucleotide sequence ID" value="NZ_NGFO01000020.1"/>
</dbReference>
<evidence type="ECO:0000256" key="1">
    <source>
        <dbReference type="ARBA" id="ARBA00022801"/>
    </source>
</evidence>
<name>A0A243Q8Z4_9ACTN</name>
<dbReference type="STRING" id="417102.CA982_16785"/>
<dbReference type="PANTHER" id="PTHR48081">
    <property type="entry name" value="AB HYDROLASE SUPERFAMILY PROTEIN C4A8.06C"/>
    <property type="match status" value="1"/>
</dbReference>
<keyword evidence="1 3" id="KW-0378">Hydrolase</keyword>
<dbReference type="PANTHER" id="PTHR48081:SF33">
    <property type="entry name" value="KYNURENINE FORMAMIDASE"/>
    <property type="match status" value="1"/>
</dbReference>
<reference evidence="3 4" key="1">
    <citation type="submission" date="2017-05" db="EMBL/GenBank/DDBJ databases">
        <title>Biotechnological potential of actinobacteria isolated from South African environments.</title>
        <authorList>
            <person name="Le Roes-Hill M."/>
            <person name="Prins A."/>
            <person name="Durrell K.A."/>
        </authorList>
    </citation>
    <scope>NUCLEOTIDE SEQUENCE [LARGE SCALE GENOMIC DNA]</scope>
    <source>
        <strain evidence="3">BS2</strain>
    </source>
</reference>
<evidence type="ECO:0000313" key="3">
    <source>
        <dbReference type="EMBL" id="OUC77540.1"/>
    </source>
</evidence>
<dbReference type="AlphaFoldDB" id="A0A243Q8Z4"/>
<dbReference type="InterPro" id="IPR050300">
    <property type="entry name" value="GDXG_lipolytic_enzyme"/>
</dbReference>
<dbReference type="GO" id="GO:0016787">
    <property type="term" value="F:hydrolase activity"/>
    <property type="evidence" value="ECO:0007669"/>
    <property type="project" value="UniProtKB-KW"/>
</dbReference>
<accession>A0A243Q8Z4</accession>
<organism evidence="3 4">
    <name type="scientific">Gordonia lacunae</name>
    <dbReference type="NCBI Taxonomy" id="417102"/>
    <lineage>
        <taxon>Bacteria</taxon>
        <taxon>Bacillati</taxon>
        <taxon>Actinomycetota</taxon>
        <taxon>Actinomycetes</taxon>
        <taxon>Mycobacteriales</taxon>
        <taxon>Gordoniaceae</taxon>
        <taxon>Gordonia</taxon>
    </lineage>
</organism>
<dbReference type="Pfam" id="PF20434">
    <property type="entry name" value="BD-FAE"/>
    <property type="match status" value="1"/>
</dbReference>